<keyword evidence="2" id="KW-0805">Transcription regulation</keyword>
<dbReference type="EnsemblPlants" id="EMT32612">
    <property type="protein sequence ID" value="EMT32612"/>
    <property type="gene ID" value="F775_15098"/>
</dbReference>
<dbReference type="PRINTS" id="PR00404">
    <property type="entry name" value="MADSDOMAIN"/>
</dbReference>
<organism evidence="6">
    <name type="scientific">Aegilops tauschii</name>
    <name type="common">Tausch's goatgrass</name>
    <name type="synonym">Aegilops squarrosa</name>
    <dbReference type="NCBI Taxonomy" id="37682"/>
    <lineage>
        <taxon>Eukaryota</taxon>
        <taxon>Viridiplantae</taxon>
        <taxon>Streptophyta</taxon>
        <taxon>Embryophyta</taxon>
        <taxon>Tracheophyta</taxon>
        <taxon>Spermatophyta</taxon>
        <taxon>Magnoliopsida</taxon>
        <taxon>Liliopsida</taxon>
        <taxon>Poales</taxon>
        <taxon>Poaceae</taxon>
        <taxon>BOP clade</taxon>
        <taxon>Pooideae</taxon>
        <taxon>Triticodae</taxon>
        <taxon>Triticeae</taxon>
        <taxon>Triticinae</taxon>
        <taxon>Aegilops</taxon>
    </lineage>
</organism>
<evidence type="ECO:0000256" key="5">
    <source>
        <dbReference type="ARBA" id="ARBA00023242"/>
    </source>
</evidence>
<evidence type="ECO:0000256" key="2">
    <source>
        <dbReference type="ARBA" id="ARBA00023015"/>
    </source>
</evidence>
<keyword evidence="4" id="KW-0804">Transcription</keyword>
<sequence>MVRGKIVIRRIENMSRRPVTFSKRRHGLLKKARELAILCDVEVGVIVFSTGHLYEYANSTAATSMGTTMPSIIQNYQSAQEQHQLLNPVSQVMEANMGERLSNLAVTNICLMENQLEKSLHRIREKKEI</sequence>
<dbReference type="PANTHER" id="PTHR48019">
    <property type="entry name" value="SERUM RESPONSE FACTOR HOMOLOG"/>
    <property type="match status" value="1"/>
</dbReference>
<dbReference type="InterPro" id="IPR002100">
    <property type="entry name" value="TF_MADSbox"/>
</dbReference>
<comment type="subcellular location">
    <subcellularLocation>
        <location evidence="1">Nucleus</location>
    </subcellularLocation>
</comment>
<keyword evidence="3" id="KW-0238">DNA-binding</keyword>
<dbReference type="InterPro" id="IPR050142">
    <property type="entry name" value="MADS-box/MEF2_TF"/>
</dbReference>
<dbReference type="Gene3D" id="3.40.1810.10">
    <property type="entry name" value="Transcription factor, MADS-box"/>
    <property type="match status" value="1"/>
</dbReference>
<dbReference type="Pfam" id="PF00319">
    <property type="entry name" value="SRF-TF"/>
    <property type="match status" value="1"/>
</dbReference>
<name>M8CY23_AEGTA</name>
<dbReference type="AlphaFoldDB" id="M8CY23"/>
<protein>
    <submittedName>
        <fullName evidence="6">MADS-box transcription factor 25</fullName>
    </submittedName>
</protein>
<dbReference type="GO" id="GO:0005634">
    <property type="term" value="C:nucleus"/>
    <property type="evidence" value="ECO:0007669"/>
    <property type="project" value="UniProtKB-SubCell"/>
</dbReference>
<reference evidence="6" key="1">
    <citation type="submission" date="2015-06" db="UniProtKB">
        <authorList>
            <consortium name="EnsemblPlants"/>
        </authorList>
    </citation>
    <scope>IDENTIFICATION</scope>
</reference>
<dbReference type="SUPFAM" id="SSF55455">
    <property type="entry name" value="SRF-like"/>
    <property type="match status" value="1"/>
</dbReference>
<dbReference type="GO" id="GO:0003677">
    <property type="term" value="F:DNA binding"/>
    <property type="evidence" value="ECO:0007669"/>
    <property type="project" value="UniProtKB-KW"/>
</dbReference>
<dbReference type="SMART" id="SM00432">
    <property type="entry name" value="MADS"/>
    <property type="match status" value="1"/>
</dbReference>
<dbReference type="GO" id="GO:0046983">
    <property type="term" value="F:protein dimerization activity"/>
    <property type="evidence" value="ECO:0007669"/>
    <property type="project" value="InterPro"/>
</dbReference>
<dbReference type="InterPro" id="IPR036879">
    <property type="entry name" value="TF_MADSbox_sf"/>
</dbReference>
<evidence type="ECO:0000256" key="3">
    <source>
        <dbReference type="ARBA" id="ARBA00023125"/>
    </source>
</evidence>
<evidence type="ECO:0000256" key="1">
    <source>
        <dbReference type="ARBA" id="ARBA00004123"/>
    </source>
</evidence>
<evidence type="ECO:0000313" key="6">
    <source>
        <dbReference type="EnsemblPlants" id="EMT32612"/>
    </source>
</evidence>
<keyword evidence="5" id="KW-0539">Nucleus</keyword>
<accession>M8CY23</accession>
<proteinExistence type="predicted"/>
<dbReference type="PROSITE" id="PS50066">
    <property type="entry name" value="MADS_BOX_2"/>
    <property type="match status" value="1"/>
</dbReference>
<evidence type="ECO:0000256" key="4">
    <source>
        <dbReference type="ARBA" id="ARBA00023163"/>
    </source>
</evidence>